<feature type="non-terminal residue" evidence="1">
    <location>
        <position position="72"/>
    </location>
</feature>
<proteinExistence type="predicted"/>
<evidence type="ECO:0000313" key="2">
    <source>
        <dbReference type="Proteomes" id="UP000054564"/>
    </source>
</evidence>
<sequence>MDGWLEKILQEIRGKRLGRTDLIDSGLLQPDEIIIDPRVDGQNEEEEDTVENGPRSTWPFGEIIQTRHDSCH</sequence>
<comment type="caution">
    <text evidence="1">The sequence shown here is derived from an EMBL/GenBank/DDBJ whole genome shotgun (WGS) entry which is preliminary data.</text>
</comment>
<keyword evidence="2" id="KW-1185">Reference proteome</keyword>
<dbReference type="EMBL" id="AJIL01003442">
    <property type="protein sequence ID" value="KNE88000.1"/>
    <property type="molecule type" value="Genomic_DNA"/>
</dbReference>
<evidence type="ECO:0000313" key="1">
    <source>
        <dbReference type="EMBL" id="KNE88000.1"/>
    </source>
</evidence>
<dbReference type="AlphaFoldDB" id="A0A0L0UM25"/>
<organism evidence="1 2">
    <name type="scientific">Puccinia striiformis f. sp. tritici PST-78</name>
    <dbReference type="NCBI Taxonomy" id="1165861"/>
    <lineage>
        <taxon>Eukaryota</taxon>
        <taxon>Fungi</taxon>
        <taxon>Dikarya</taxon>
        <taxon>Basidiomycota</taxon>
        <taxon>Pucciniomycotina</taxon>
        <taxon>Pucciniomycetes</taxon>
        <taxon>Pucciniales</taxon>
        <taxon>Pucciniaceae</taxon>
        <taxon>Puccinia</taxon>
    </lineage>
</organism>
<accession>A0A0L0UM25</accession>
<dbReference type="Proteomes" id="UP000054564">
    <property type="component" value="Unassembled WGS sequence"/>
</dbReference>
<protein>
    <submittedName>
        <fullName evidence="1">Uncharacterized protein</fullName>
    </submittedName>
</protein>
<reference evidence="2" key="1">
    <citation type="submission" date="2014-03" db="EMBL/GenBank/DDBJ databases">
        <title>The Genome Sequence of Puccinia striiformis f. sp. tritici PST-78.</title>
        <authorList>
            <consortium name="The Broad Institute Genome Sequencing Platform"/>
            <person name="Cuomo C."/>
            <person name="Hulbert S."/>
            <person name="Chen X."/>
            <person name="Walker B."/>
            <person name="Young S.K."/>
            <person name="Zeng Q."/>
            <person name="Gargeya S."/>
            <person name="Fitzgerald M."/>
            <person name="Haas B."/>
            <person name="Abouelleil A."/>
            <person name="Alvarado L."/>
            <person name="Arachchi H.M."/>
            <person name="Berlin A.M."/>
            <person name="Chapman S.B."/>
            <person name="Goldberg J."/>
            <person name="Griggs A."/>
            <person name="Gujja S."/>
            <person name="Hansen M."/>
            <person name="Howarth C."/>
            <person name="Imamovic A."/>
            <person name="Larimer J."/>
            <person name="McCowan C."/>
            <person name="Montmayeur A."/>
            <person name="Murphy C."/>
            <person name="Neiman D."/>
            <person name="Pearson M."/>
            <person name="Priest M."/>
            <person name="Roberts A."/>
            <person name="Saif S."/>
            <person name="Shea T."/>
            <person name="Sisk P."/>
            <person name="Sykes S."/>
            <person name="Wortman J."/>
            <person name="Nusbaum C."/>
            <person name="Birren B."/>
        </authorList>
    </citation>
    <scope>NUCLEOTIDE SEQUENCE [LARGE SCALE GENOMIC DNA]</scope>
    <source>
        <strain evidence="2">race PST-78</strain>
    </source>
</reference>
<gene>
    <name evidence="1" type="ORF">PSTG_18606</name>
</gene>
<name>A0A0L0UM25_9BASI</name>